<sequence>MAITMAMVSMANTMVMASVMAMAMATGNMLNKIISCSNSKIDRIT</sequence>
<dbReference type="EMBL" id="AMCI01008914">
    <property type="protein sequence ID" value="EJW90314.1"/>
    <property type="molecule type" value="Genomic_DNA"/>
</dbReference>
<keyword evidence="1" id="KW-1133">Transmembrane helix</keyword>
<gene>
    <name evidence="2" type="ORF">EVA_21579</name>
</gene>
<accession>J9FSF8</accession>
<reference evidence="2" key="1">
    <citation type="journal article" date="2012" name="PLoS ONE">
        <title>Gene sets for utilization of primary and secondary nutrition supplies in the distal gut of endangered iberian lynx.</title>
        <authorList>
            <person name="Alcaide M."/>
            <person name="Messina E."/>
            <person name="Richter M."/>
            <person name="Bargiela R."/>
            <person name="Peplies J."/>
            <person name="Huws S.A."/>
            <person name="Newbold C.J."/>
            <person name="Golyshin P.N."/>
            <person name="Simon M.A."/>
            <person name="Lopez G."/>
            <person name="Yakimov M.M."/>
            <person name="Ferrer M."/>
        </authorList>
    </citation>
    <scope>NUCLEOTIDE SEQUENCE</scope>
</reference>
<name>J9FSF8_9ZZZZ</name>
<evidence type="ECO:0000256" key="1">
    <source>
        <dbReference type="SAM" id="Phobius"/>
    </source>
</evidence>
<organism evidence="2">
    <name type="scientific">gut metagenome</name>
    <dbReference type="NCBI Taxonomy" id="749906"/>
    <lineage>
        <taxon>unclassified sequences</taxon>
        <taxon>metagenomes</taxon>
        <taxon>organismal metagenomes</taxon>
    </lineage>
</organism>
<keyword evidence="1" id="KW-0472">Membrane</keyword>
<comment type="caution">
    <text evidence="2">The sequence shown here is derived from an EMBL/GenBank/DDBJ whole genome shotgun (WGS) entry which is preliminary data.</text>
</comment>
<keyword evidence="1" id="KW-0812">Transmembrane</keyword>
<proteinExistence type="predicted"/>
<feature type="non-terminal residue" evidence="2">
    <location>
        <position position="45"/>
    </location>
</feature>
<dbReference type="AlphaFoldDB" id="J9FSF8"/>
<evidence type="ECO:0000313" key="2">
    <source>
        <dbReference type="EMBL" id="EJW90314.1"/>
    </source>
</evidence>
<protein>
    <submittedName>
        <fullName evidence="2">Secreted protein</fullName>
    </submittedName>
</protein>
<feature type="transmembrane region" description="Helical" evidence="1">
    <location>
        <begin position="6"/>
        <end position="25"/>
    </location>
</feature>